<dbReference type="Pfam" id="PF01636">
    <property type="entry name" value="APH"/>
    <property type="match status" value="1"/>
</dbReference>
<evidence type="ECO:0000256" key="1">
    <source>
        <dbReference type="SAM" id="MobiDB-lite"/>
    </source>
</evidence>
<protein>
    <recommendedName>
        <fullName evidence="2">Aminoglycoside phosphotransferase domain-containing protein</fullName>
    </recommendedName>
</protein>
<dbReference type="InterPro" id="IPR011009">
    <property type="entry name" value="Kinase-like_dom_sf"/>
</dbReference>
<feature type="domain" description="Aminoglycoside phosphotransferase" evidence="2">
    <location>
        <begin position="150"/>
        <end position="362"/>
    </location>
</feature>
<sequence>MITAVPRGPAPTRWRGRCRGTACETERRRTRLVRRAVPRLRGAFRSPVPPVRTPQGPGRGCPARNVTGRGLRCSLAAAAIPARRTHPRRTPFGFSRGGPTTMAESDGDSAIRTAPQRAAALLARVIALGVTDAASVARDGARLTPHHSRHRNVRLARRDGRGWFLKEGDGGSGFGTIAHERSAYRALSALLPPGPALGVPEVAAYDAAADLLVLALVPDATDLARIAQAGEPLGALPAALGTALATLHGVDAAAARAQGIPVHLGTTIFQLDAPTVGQYCRFSRAQIELVTALQAQRGVMDALARLGEAWRPERLIHFDIRLANVLAADGRLTLVDFEYLGVGDPRWDMAGMLAAFLEAWLVSAPLGDPDGGNWRPDEARFSEASARAAIRTAWEAYRRTPGAPRIGAAEAARFAGARLVQGAYEHAAGLAEPDARVATLAAMGAEFLEDPERAAAFRLGLSDATVPQ</sequence>
<gene>
    <name evidence="3" type="ORF">DLJ53_19245</name>
</gene>
<dbReference type="InterPro" id="IPR002575">
    <property type="entry name" value="Aminoglycoside_PTrfase"/>
</dbReference>
<evidence type="ECO:0000313" key="3">
    <source>
        <dbReference type="EMBL" id="RAH99882.1"/>
    </source>
</evidence>
<feature type="region of interest" description="Disordered" evidence="1">
    <location>
        <begin position="86"/>
        <end position="108"/>
    </location>
</feature>
<organism evidence="3 4">
    <name type="scientific">Acuticoccus sediminis</name>
    <dbReference type="NCBI Taxonomy" id="2184697"/>
    <lineage>
        <taxon>Bacteria</taxon>
        <taxon>Pseudomonadati</taxon>
        <taxon>Pseudomonadota</taxon>
        <taxon>Alphaproteobacteria</taxon>
        <taxon>Hyphomicrobiales</taxon>
        <taxon>Amorphaceae</taxon>
        <taxon>Acuticoccus</taxon>
    </lineage>
</organism>
<proteinExistence type="predicted"/>
<comment type="caution">
    <text evidence="3">The sequence shown here is derived from an EMBL/GenBank/DDBJ whole genome shotgun (WGS) entry which is preliminary data.</text>
</comment>
<dbReference type="Proteomes" id="UP000249590">
    <property type="component" value="Unassembled WGS sequence"/>
</dbReference>
<keyword evidence="4" id="KW-1185">Reference proteome</keyword>
<dbReference type="Gene3D" id="3.90.1200.10">
    <property type="match status" value="1"/>
</dbReference>
<dbReference type="AlphaFoldDB" id="A0A8B2NRB3"/>
<reference evidence="3 4" key="1">
    <citation type="submission" date="2018-05" db="EMBL/GenBank/DDBJ databases">
        <title>Acuticoccus sediminis sp. nov., isolated from deep-sea sediment of Indian Ocean.</title>
        <authorList>
            <person name="Liu X."/>
            <person name="Lai Q."/>
            <person name="Du Y."/>
            <person name="Sun F."/>
            <person name="Zhang X."/>
            <person name="Wang S."/>
            <person name="Shao Z."/>
        </authorList>
    </citation>
    <scope>NUCLEOTIDE SEQUENCE [LARGE SCALE GENOMIC DNA]</scope>
    <source>
        <strain evidence="3 4">PTG4-2</strain>
    </source>
</reference>
<evidence type="ECO:0000313" key="4">
    <source>
        <dbReference type="Proteomes" id="UP000249590"/>
    </source>
</evidence>
<accession>A0A8B2NRB3</accession>
<dbReference type="SUPFAM" id="SSF56112">
    <property type="entry name" value="Protein kinase-like (PK-like)"/>
    <property type="match status" value="1"/>
</dbReference>
<dbReference type="EMBL" id="QHHQ01000004">
    <property type="protein sequence ID" value="RAH99882.1"/>
    <property type="molecule type" value="Genomic_DNA"/>
</dbReference>
<name>A0A8B2NRB3_9HYPH</name>
<evidence type="ECO:0000259" key="2">
    <source>
        <dbReference type="Pfam" id="PF01636"/>
    </source>
</evidence>